<accession>A0A3G5AEW8</accession>
<name>A0A3G5AEW8_9VIRU</name>
<evidence type="ECO:0000313" key="1">
    <source>
        <dbReference type="EMBL" id="AYV85678.1"/>
    </source>
</evidence>
<proteinExistence type="predicted"/>
<dbReference type="EMBL" id="MK072466">
    <property type="protein sequence ID" value="AYV85678.1"/>
    <property type="molecule type" value="Genomic_DNA"/>
</dbReference>
<protein>
    <submittedName>
        <fullName evidence="1">Uncharacterized protein</fullName>
    </submittedName>
</protein>
<organism evidence="1">
    <name type="scientific">Satyrvirus sp</name>
    <dbReference type="NCBI Taxonomy" id="2487771"/>
    <lineage>
        <taxon>Viruses</taxon>
        <taxon>Varidnaviria</taxon>
        <taxon>Bamfordvirae</taxon>
        <taxon>Nucleocytoviricota</taxon>
        <taxon>Megaviricetes</taxon>
        <taxon>Imitervirales</taxon>
        <taxon>Mimiviridae</taxon>
        <taxon>Megamimivirinae</taxon>
    </lineage>
</organism>
<reference evidence="1" key="1">
    <citation type="submission" date="2018-10" db="EMBL/GenBank/DDBJ databases">
        <title>Hidden diversity of soil giant viruses.</title>
        <authorList>
            <person name="Schulz F."/>
            <person name="Alteio L."/>
            <person name="Goudeau D."/>
            <person name="Ryan E.M."/>
            <person name="Malmstrom R.R."/>
            <person name="Blanchard J."/>
            <person name="Woyke T."/>
        </authorList>
    </citation>
    <scope>NUCLEOTIDE SEQUENCE</scope>
    <source>
        <strain evidence="1">SAV1</strain>
    </source>
</reference>
<sequence length="252" mass="30213">MEKIVVLMKTHIWSIDIEKFATKILEETIPHGIDFYILMHAENDNILNMVKNDKIKNIILRFTELEIKKIYKVGFFSMWMSNHWTTMWFFKQFKDKYKYFWTFEYDVRICGNSCLLWKHNSECDLLFTLGNYKNASHKYRFCYIGNKLSESQKYYGFLQIARYSNAALQYLDKCFAEGENGQDELIIFSLLNRGGFSSSKKFLRSILKGIWTWQDTYSEYNRILYENTEKKLKQISSSTDPSKYLCIFHPIK</sequence>
<gene>
    <name evidence="1" type="ORF">Satyrvirus30_3</name>
</gene>